<feature type="compositionally biased region" description="Basic residues" evidence="3">
    <location>
        <begin position="95"/>
        <end position="104"/>
    </location>
</feature>
<accession>A0ABN7T5K4</accession>
<evidence type="ECO:0000256" key="2">
    <source>
        <dbReference type="ARBA" id="ARBA00017475"/>
    </source>
</evidence>
<name>A0ABN7T5K4_OIKDI</name>
<feature type="region of interest" description="Disordered" evidence="3">
    <location>
        <begin position="84"/>
        <end position="127"/>
    </location>
</feature>
<feature type="compositionally biased region" description="Acidic residues" evidence="3">
    <location>
        <begin position="204"/>
        <end position="213"/>
    </location>
</feature>
<feature type="compositionally biased region" description="Low complexity" evidence="3">
    <location>
        <begin position="1"/>
        <end position="22"/>
    </location>
</feature>
<dbReference type="PANTHER" id="PTHR13245">
    <property type="entry name" value="RRP15-LIKE PROTEIN"/>
    <property type="match status" value="1"/>
</dbReference>
<proteinExistence type="inferred from homology"/>
<feature type="compositionally biased region" description="Polar residues" evidence="3">
    <location>
        <begin position="23"/>
        <end position="34"/>
    </location>
</feature>
<dbReference type="EMBL" id="OU015567">
    <property type="protein sequence ID" value="CAG5112287.1"/>
    <property type="molecule type" value="Genomic_DNA"/>
</dbReference>
<comment type="similarity">
    <text evidence="1">Belongs to the RRP15 family.</text>
</comment>
<evidence type="ECO:0000313" key="4">
    <source>
        <dbReference type="EMBL" id="CAG5112287.1"/>
    </source>
</evidence>
<feature type="region of interest" description="Disordered" evidence="3">
    <location>
        <begin position="181"/>
        <end position="213"/>
    </location>
</feature>
<evidence type="ECO:0000256" key="1">
    <source>
        <dbReference type="ARBA" id="ARBA00007462"/>
    </source>
</evidence>
<feature type="region of interest" description="Disordered" evidence="3">
    <location>
        <begin position="1"/>
        <end position="39"/>
    </location>
</feature>
<evidence type="ECO:0000313" key="5">
    <source>
        <dbReference type="Proteomes" id="UP001158576"/>
    </source>
</evidence>
<dbReference type="Pfam" id="PF07890">
    <property type="entry name" value="Rrp15p"/>
    <property type="match status" value="1"/>
</dbReference>
<dbReference type="Proteomes" id="UP001158576">
    <property type="component" value="Chromosome 2"/>
</dbReference>
<protein>
    <recommendedName>
        <fullName evidence="2">RRP15-like protein</fullName>
    </recommendedName>
</protein>
<reference evidence="4 5" key="1">
    <citation type="submission" date="2021-04" db="EMBL/GenBank/DDBJ databases">
        <authorList>
            <person name="Bliznina A."/>
        </authorList>
    </citation>
    <scope>NUCLEOTIDE SEQUENCE [LARGE SCALE GENOMIC DNA]</scope>
</reference>
<organism evidence="4 5">
    <name type="scientific">Oikopleura dioica</name>
    <name type="common">Tunicate</name>
    <dbReference type="NCBI Taxonomy" id="34765"/>
    <lineage>
        <taxon>Eukaryota</taxon>
        <taxon>Metazoa</taxon>
        <taxon>Chordata</taxon>
        <taxon>Tunicata</taxon>
        <taxon>Appendicularia</taxon>
        <taxon>Copelata</taxon>
        <taxon>Oikopleuridae</taxon>
        <taxon>Oikopleura</taxon>
    </lineage>
</organism>
<dbReference type="PANTHER" id="PTHR13245:SF14">
    <property type="entry name" value="RRP15-LIKE PROTEIN"/>
    <property type="match status" value="1"/>
</dbReference>
<sequence length="213" mass="23810">MGSSDGSSTDYGSSDFDSDTGSRVSSMSATSANDEQFMIDHEPLHEKDMEVDLTAFHDCCRKILAKPLPPNASTAILCRFKASSAADRRQLEKERKKKVRSANKQKKEWENLSRSKPTHHTSADKQLESIAKRGVVDFFNAIEKHQSEMKRKLEAAGSTEFRRSKVIKATKESDITDKIEKEQAKKGSSKWAALSKDDSAMMVGEDEEAMEND</sequence>
<keyword evidence="5" id="KW-1185">Reference proteome</keyword>
<gene>
    <name evidence="4" type="ORF">OKIOD_LOCUS15280</name>
</gene>
<dbReference type="InterPro" id="IPR012459">
    <property type="entry name" value="Rrp15"/>
</dbReference>
<evidence type="ECO:0000256" key="3">
    <source>
        <dbReference type="SAM" id="MobiDB-lite"/>
    </source>
</evidence>